<dbReference type="Proteomes" id="UP000662200">
    <property type="component" value="Unassembled WGS sequence"/>
</dbReference>
<organism evidence="2 3">
    <name type="scientific">Pilimelia terevasa</name>
    <dbReference type="NCBI Taxonomy" id="53372"/>
    <lineage>
        <taxon>Bacteria</taxon>
        <taxon>Bacillati</taxon>
        <taxon>Actinomycetota</taxon>
        <taxon>Actinomycetes</taxon>
        <taxon>Micromonosporales</taxon>
        <taxon>Micromonosporaceae</taxon>
        <taxon>Pilimelia</taxon>
    </lineage>
</organism>
<evidence type="ECO:0000256" key="1">
    <source>
        <dbReference type="SAM" id="MobiDB-lite"/>
    </source>
</evidence>
<feature type="region of interest" description="Disordered" evidence="1">
    <location>
        <begin position="66"/>
        <end position="87"/>
    </location>
</feature>
<evidence type="ECO:0000313" key="2">
    <source>
        <dbReference type="EMBL" id="GGK39593.1"/>
    </source>
</evidence>
<evidence type="ECO:0000313" key="3">
    <source>
        <dbReference type="Proteomes" id="UP000662200"/>
    </source>
</evidence>
<evidence type="ECO:0008006" key="4">
    <source>
        <dbReference type="Google" id="ProtNLM"/>
    </source>
</evidence>
<accession>A0A8J3BPQ5</accession>
<keyword evidence="3" id="KW-1185">Reference proteome</keyword>
<dbReference type="EMBL" id="BMQC01000015">
    <property type="protein sequence ID" value="GGK39593.1"/>
    <property type="molecule type" value="Genomic_DNA"/>
</dbReference>
<reference evidence="2" key="1">
    <citation type="journal article" date="2014" name="Int. J. Syst. Evol. Microbiol.">
        <title>Complete genome sequence of Corynebacterium casei LMG S-19264T (=DSM 44701T), isolated from a smear-ripened cheese.</title>
        <authorList>
            <consortium name="US DOE Joint Genome Institute (JGI-PGF)"/>
            <person name="Walter F."/>
            <person name="Albersmeier A."/>
            <person name="Kalinowski J."/>
            <person name="Ruckert C."/>
        </authorList>
    </citation>
    <scope>NUCLEOTIDE SEQUENCE</scope>
    <source>
        <strain evidence="2">JCM 3091</strain>
    </source>
</reference>
<gene>
    <name evidence="2" type="ORF">GCM10010124_35330</name>
</gene>
<dbReference type="AlphaFoldDB" id="A0A8J3BPQ5"/>
<name>A0A8J3BPQ5_9ACTN</name>
<reference evidence="2" key="2">
    <citation type="submission" date="2020-09" db="EMBL/GenBank/DDBJ databases">
        <authorList>
            <person name="Sun Q."/>
            <person name="Ohkuma M."/>
        </authorList>
    </citation>
    <scope>NUCLEOTIDE SEQUENCE</scope>
    <source>
        <strain evidence="2">JCM 3091</strain>
    </source>
</reference>
<comment type="caution">
    <text evidence="2">The sequence shown here is derived from an EMBL/GenBank/DDBJ whole genome shotgun (WGS) entry which is preliminary data.</text>
</comment>
<sequence length="110" mass="12367">MSRTGAGGTPHTHRPAAAAKILGCSEWWLKEQARKRRIPYAWIGGSYRFTDHHLTEILGIFERRPTPAVTPTSSVRGSRSRRHTTAPVVQLVPRVPRRAQRAQQHLNQAA</sequence>
<protein>
    <recommendedName>
        <fullName evidence="4">Helix-turn-helix domain-containing protein</fullName>
    </recommendedName>
</protein>
<proteinExistence type="predicted"/>